<dbReference type="InterPro" id="IPR003960">
    <property type="entry name" value="ATPase_AAA_CS"/>
</dbReference>
<dbReference type="InterPro" id="IPR050168">
    <property type="entry name" value="AAA_ATPase_domain"/>
</dbReference>
<keyword evidence="1" id="KW-0067">ATP-binding</keyword>
<feature type="domain" description="AAA+ ATPase" evidence="3">
    <location>
        <begin position="223"/>
        <end position="347"/>
    </location>
</feature>
<dbReference type="EMBL" id="BNJK01000001">
    <property type="protein sequence ID" value="GHO94085.1"/>
    <property type="molecule type" value="Genomic_DNA"/>
</dbReference>
<evidence type="ECO:0000256" key="2">
    <source>
        <dbReference type="SAM" id="MobiDB-lite"/>
    </source>
</evidence>
<protein>
    <recommendedName>
        <fullName evidence="3">AAA+ ATPase domain-containing protein</fullName>
    </recommendedName>
</protein>
<organism evidence="4 5">
    <name type="scientific">Reticulibacter mediterranei</name>
    <dbReference type="NCBI Taxonomy" id="2778369"/>
    <lineage>
        <taxon>Bacteria</taxon>
        <taxon>Bacillati</taxon>
        <taxon>Chloroflexota</taxon>
        <taxon>Ktedonobacteria</taxon>
        <taxon>Ktedonobacterales</taxon>
        <taxon>Reticulibacteraceae</taxon>
        <taxon>Reticulibacter</taxon>
    </lineage>
</organism>
<dbReference type="GO" id="GO:0003723">
    <property type="term" value="F:RNA binding"/>
    <property type="evidence" value="ECO:0007669"/>
    <property type="project" value="TreeGrafter"/>
</dbReference>
<evidence type="ECO:0000313" key="5">
    <source>
        <dbReference type="Proteomes" id="UP000597444"/>
    </source>
</evidence>
<dbReference type="PANTHER" id="PTHR23077:SF132">
    <property type="entry name" value="ATP-DEPENDENT ZN PROTEASE"/>
    <property type="match status" value="1"/>
</dbReference>
<gene>
    <name evidence="4" type="ORF">KSF_041330</name>
</gene>
<comment type="similarity">
    <text evidence="1">Belongs to the AAA ATPase family.</text>
</comment>
<dbReference type="Pfam" id="PF00004">
    <property type="entry name" value="AAA"/>
    <property type="match status" value="1"/>
</dbReference>
<dbReference type="InterPro" id="IPR027417">
    <property type="entry name" value="P-loop_NTPase"/>
</dbReference>
<dbReference type="InterPro" id="IPR003959">
    <property type="entry name" value="ATPase_AAA_core"/>
</dbReference>
<reference evidence="4" key="1">
    <citation type="submission" date="2020-10" db="EMBL/GenBank/DDBJ databases">
        <title>Taxonomic study of unclassified bacteria belonging to the class Ktedonobacteria.</title>
        <authorList>
            <person name="Yabe S."/>
            <person name="Wang C.M."/>
            <person name="Zheng Y."/>
            <person name="Sakai Y."/>
            <person name="Cavaletti L."/>
            <person name="Monciardini P."/>
            <person name="Donadio S."/>
        </authorList>
    </citation>
    <scope>NUCLEOTIDE SEQUENCE</scope>
    <source>
        <strain evidence="4">ID150040</strain>
    </source>
</reference>
<keyword evidence="5" id="KW-1185">Reference proteome</keyword>
<comment type="caution">
    <text evidence="4">The sequence shown here is derived from an EMBL/GenBank/DDBJ whole genome shotgun (WGS) entry which is preliminary data.</text>
</comment>
<dbReference type="Proteomes" id="UP000597444">
    <property type="component" value="Unassembled WGS sequence"/>
</dbReference>
<dbReference type="InterPro" id="IPR003593">
    <property type="entry name" value="AAA+_ATPase"/>
</dbReference>
<dbReference type="CDD" id="cd19481">
    <property type="entry name" value="RecA-like_protease"/>
    <property type="match status" value="1"/>
</dbReference>
<dbReference type="PROSITE" id="PS00674">
    <property type="entry name" value="AAA"/>
    <property type="match status" value="1"/>
</dbReference>
<evidence type="ECO:0000313" key="4">
    <source>
        <dbReference type="EMBL" id="GHO94085.1"/>
    </source>
</evidence>
<evidence type="ECO:0000259" key="3">
    <source>
        <dbReference type="SMART" id="SM00382"/>
    </source>
</evidence>
<dbReference type="Gene3D" id="3.40.50.300">
    <property type="entry name" value="P-loop containing nucleotide triphosphate hydrolases"/>
    <property type="match status" value="1"/>
</dbReference>
<name>A0A8J3IKE1_9CHLR</name>
<dbReference type="SUPFAM" id="SSF52540">
    <property type="entry name" value="P-loop containing nucleoside triphosphate hydrolases"/>
    <property type="match status" value="1"/>
</dbReference>
<evidence type="ECO:0000256" key="1">
    <source>
        <dbReference type="RuleBase" id="RU003651"/>
    </source>
</evidence>
<accession>A0A8J3IKE1</accession>
<dbReference type="SMART" id="SM00382">
    <property type="entry name" value="AAA"/>
    <property type="match status" value="1"/>
</dbReference>
<feature type="region of interest" description="Disordered" evidence="2">
    <location>
        <begin position="424"/>
        <end position="450"/>
    </location>
</feature>
<dbReference type="PANTHER" id="PTHR23077">
    <property type="entry name" value="AAA-FAMILY ATPASE"/>
    <property type="match status" value="1"/>
</dbReference>
<keyword evidence="1" id="KW-0547">Nucleotide-binding</keyword>
<sequence length="450" mass="51298">MGKEQIIREALALPETAIDYHVSQYLAEKFPEKVLVEGNDTLFNVETYARAGHCSLEVQTFIHNQVITDWQGSELSSGIPTMIARFGGFMEKTAGESSEEEISDSSKNAWFTVQWKDNTLDILVMHWPTGFSRVIYAYWILCDSHQIAKDFIQEVCRWNAEVRGEVLVFSGSCWKKDAQLFQAIQGASFDNLILRGNLKQQIREDLERFFTMRQTYDEYNIPWKRGVLLVGPPGNGKTHTVKALINALNMPCLYVKSFRAEHSTDEDNIHAVFDRARKSAPCILVLEDLDSLLNEENRSFFLNELDGFASNTGIVTLATTNHPEKLDPAILDRPSRFDRKYPFDLPEQPERLAYITLWNETLKPALRISEAGAVRLSELAAGFSFAYLKELFLSSMMHWVGSAGQETMEQAMIDQVDVLREQMVSTPDTSEEPPQPKLPSPRRRMRIQLS</sequence>
<dbReference type="GO" id="GO:0005524">
    <property type="term" value="F:ATP binding"/>
    <property type="evidence" value="ECO:0007669"/>
    <property type="project" value="UniProtKB-KW"/>
</dbReference>
<dbReference type="GO" id="GO:0016887">
    <property type="term" value="F:ATP hydrolysis activity"/>
    <property type="evidence" value="ECO:0007669"/>
    <property type="project" value="InterPro"/>
</dbReference>
<proteinExistence type="inferred from homology"/>
<feature type="compositionally biased region" description="Basic residues" evidence="2">
    <location>
        <begin position="440"/>
        <end position="450"/>
    </location>
</feature>
<dbReference type="RefSeq" id="WP_220204843.1">
    <property type="nucleotide sequence ID" value="NZ_BNJK01000001.1"/>
</dbReference>
<dbReference type="GO" id="GO:0042254">
    <property type="term" value="P:ribosome biogenesis"/>
    <property type="evidence" value="ECO:0007669"/>
    <property type="project" value="TreeGrafter"/>
</dbReference>
<dbReference type="AlphaFoldDB" id="A0A8J3IKE1"/>
<dbReference type="GO" id="GO:1990275">
    <property type="term" value="F:preribosome binding"/>
    <property type="evidence" value="ECO:0007669"/>
    <property type="project" value="TreeGrafter"/>
</dbReference>